<evidence type="ECO:0000313" key="2">
    <source>
        <dbReference type="EMBL" id="PIP85555.1"/>
    </source>
</evidence>
<dbReference type="AlphaFoldDB" id="A0A2H0DTP4"/>
<organism evidence="2 3">
    <name type="scientific">Candidatus Collierbacteria bacterium CG22_combo_CG10-13_8_21_14_all_43_12</name>
    <dbReference type="NCBI Taxonomy" id="1974537"/>
    <lineage>
        <taxon>Bacteria</taxon>
        <taxon>Candidatus Collieribacteriota</taxon>
    </lineage>
</organism>
<protein>
    <submittedName>
        <fullName evidence="2">Uncharacterized protein</fullName>
    </submittedName>
</protein>
<evidence type="ECO:0000256" key="1">
    <source>
        <dbReference type="SAM" id="MobiDB-lite"/>
    </source>
</evidence>
<sequence>MESIFNWKKGSKEDQQPESKFSEAEGMRIRETAGQINIRIAALMYLRVTSDDPDFKANATLALETLGESLKWMLKHLMFCSFDTSHYNVGDVVRYNPDVHNVHFGTLEPGVEAVIVNPPMDENSMGPQVFTHKPTVPGFDELKRTSEKFDLVATTGRGVYLFD</sequence>
<gene>
    <name evidence="2" type="ORF">COW83_03580</name>
</gene>
<accession>A0A2H0DTP4</accession>
<name>A0A2H0DTP4_9BACT</name>
<reference evidence="2 3" key="1">
    <citation type="submission" date="2017-09" db="EMBL/GenBank/DDBJ databases">
        <title>Depth-based differentiation of microbial function through sediment-hosted aquifers and enrichment of novel symbionts in the deep terrestrial subsurface.</title>
        <authorList>
            <person name="Probst A.J."/>
            <person name="Ladd B."/>
            <person name="Jarett J.K."/>
            <person name="Geller-Mcgrath D.E."/>
            <person name="Sieber C.M."/>
            <person name="Emerson J.B."/>
            <person name="Anantharaman K."/>
            <person name="Thomas B.C."/>
            <person name="Malmstrom R."/>
            <person name="Stieglmeier M."/>
            <person name="Klingl A."/>
            <person name="Woyke T."/>
            <person name="Ryan C.M."/>
            <person name="Banfield J.F."/>
        </authorList>
    </citation>
    <scope>NUCLEOTIDE SEQUENCE [LARGE SCALE GENOMIC DNA]</scope>
    <source>
        <strain evidence="2">CG22_combo_CG10-13_8_21_14_all_43_12</strain>
    </source>
</reference>
<proteinExistence type="predicted"/>
<dbReference type="EMBL" id="PCTR01000113">
    <property type="protein sequence ID" value="PIP85555.1"/>
    <property type="molecule type" value="Genomic_DNA"/>
</dbReference>
<feature type="compositionally biased region" description="Basic and acidic residues" evidence="1">
    <location>
        <begin position="10"/>
        <end position="23"/>
    </location>
</feature>
<dbReference type="Proteomes" id="UP000231136">
    <property type="component" value="Unassembled WGS sequence"/>
</dbReference>
<comment type="caution">
    <text evidence="2">The sequence shown here is derived from an EMBL/GenBank/DDBJ whole genome shotgun (WGS) entry which is preliminary data.</text>
</comment>
<evidence type="ECO:0000313" key="3">
    <source>
        <dbReference type="Proteomes" id="UP000231136"/>
    </source>
</evidence>
<feature type="region of interest" description="Disordered" evidence="1">
    <location>
        <begin position="1"/>
        <end position="23"/>
    </location>
</feature>